<evidence type="ECO:0000313" key="3">
    <source>
        <dbReference type="EMBL" id="APU14753.1"/>
    </source>
</evidence>
<dbReference type="Proteomes" id="UP000185511">
    <property type="component" value="Chromosome"/>
</dbReference>
<accession>A0AAC9PS43</accession>
<evidence type="ECO:0000256" key="1">
    <source>
        <dbReference type="SAM" id="MobiDB-lite"/>
    </source>
</evidence>
<dbReference type="SUPFAM" id="SSF56300">
    <property type="entry name" value="Metallo-dependent phosphatases"/>
    <property type="match status" value="1"/>
</dbReference>
<proteinExistence type="predicted"/>
<gene>
    <name evidence="3" type="ORF">UA74_13475</name>
</gene>
<dbReference type="InterPro" id="IPR029052">
    <property type="entry name" value="Metallo-depent_PP-like"/>
</dbReference>
<evidence type="ECO:0000313" key="4">
    <source>
        <dbReference type="Proteomes" id="UP000185511"/>
    </source>
</evidence>
<dbReference type="InterPro" id="IPR004843">
    <property type="entry name" value="Calcineurin-like_PHP"/>
</dbReference>
<dbReference type="PANTHER" id="PTHR36492">
    <property type="match status" value="1"/>
</dbReference>
<organism evidence="3 4">
    <name type="scientific">Actinoalloteichus fjordicus</name>
    <dbReference type="NCBI Taxonomy" id="1612552"/>
    <lineage>
        <taxon>Bacteria</taxon>
        <taxon>Bacillati</taxon>
        <taxon>Actinomycetota</taxon>
        <taxon>Actinomycetes</taxon>
        <taxon>Pseudonocardiales</taxon>
        <taxon>Pseudonocardiaceae</taxon>
        <taxon>Actinoalloteichus</taxon>
    </lineage>
</organism>
<name>A0AAC9PS43_9PSEU</name>
<sequence>MRPVQAGMVHPDRSRRRMTVSSGGSLLATSDLHVTHAENREIVEAIRPTHPDDWLIVAGDVADSVADVEWTLRLLRDRFAEVIWTPGNHDLWTPPGDTVTLRGEARYRHLVEVCRGLGVHTPEDPFPVWEGTGGPVTVAPLFLLYDYTFRPAGTTTKEAALERAMEAGVVCTDEYLLHPDPYPSLDAWGRARVAESERRLAALPEGTSTVLINHWPMTRHPTRILRYPEFALWCGTELTADWHVRFNAAAVVYGHLHIPRTTYQDGVRFEEVSLGYPREWRPRGLPRGVLRTILPAGG</sequence>
<dbReference type="EMBL" id="CP016076">
    <property type="protein sequence ID" value="APU14753.1"/>
    <property type="molecule type" value="Genomic_DNA"/>
</dbReference>
<dbReference type="Gene3D" id="3.60.21.10">
    <property type="match status" value="1"/>
</dbReference>
<protein>
    <submittedName>
        <fullName evidence="3">Phosphohydrolase</fullName>
    </submittedName>
</protein>
<evidence type="ECO:0000259" key="2">
    <source>
        <dbReference type="Pfam" id="PF00149"/>
    </source>
</evidence>
<feature type="domain" description="Calcineurin-like phosphoesterase" evidence="2">
    <location>
        <begin position="26"/>
        <end position="259"/>
    </location>
</feature>
<dbReference type="KEGG" id="acad:UA74_13475"/>
<feature type="region of interest" description="Disordered" evidence="1">
    <location>
        <begin position="1"/>
        <end position="24"/>
    </location>
</feature>
<dbReference type="PANTHER" id="PTHR36492:SF2">
    <property type="entry name" value="[ACYL-CARRIER-PROTEIN] PHOSPHODIESTERASE PPTH"/>
    <property type="match status" value="1"/>
</dbReference>
<keyword evidence="4" id="KW-1185">Reference proteome</keyword>
<dbReference type="Pfam" id="PF00149">
    <property type="entry name" value="Metallophos"/>
    <property type="match status" value="1"/>
</dbReference>
<dbReference type="AlphaFoldDB" id="A0AAC9PS43"/>
<dbReference type="CDD" id="cd00838">
    <property type="entry name" value="MPP_superfamily"/>
    <property type="match status" value="1"/>
</dbReference>
<dbReference type="InterPro" id="IPR052963">
    <property type="entry name" value="Pantetheine_PDE"/>
</dbReference>
<dbReference type="GO" id="GO:0016787">
    <property type="term" value="F:hydrolase activity"/>
    <property type="evidence" value="ECO:0007669"/>
    <property type="project" value="InterPro"/>
</dbReference>
<reference evidence="4" key="1">
    <citation type="submission" date="2016-06" db="EMBL/GenBank/DDBJ databases">
        <title>Complete genome sequence of Actinoalloteichus fjordicus DSM 46855 (=ADI127-17), type strain of the new species Actinoalloteichus fjordicus.</title>
        <authorList>
            <person name="Ruckert C."/>
            <person name="Nouioui I."/>
            <person name="Willmese J."/>
            <person name="van Wezel G."/>
            <person name="Klenk H.-P."/>
            <person name="Kalinowski J."/>
            <person name="Zotchev S.B."/>
        </authorList>
    </citation>
    <scope>NUCLEOTIDE SEQUENCE [LARGE SCALE GENOMIC DNA]</scope>
    <source>
        <strain evidence="4">ADI127-7</strain>
    </source>
</reference>